<comment type="similarity">
    <text evidence="1">Belongs to the F420H(2)-dependent quinone reductase family.</text>
</comment>
<organism evidence="3 4">
    <name type="scientific">Microterricola pindariensis</name>
    <dbReference type="NCBI Taxonomy" id="478010"/>
    <lineage>
        <taxon>Bacteria</taxon>
        <taxon>Bacillati</taxon>
        <taxon>Actinomycetota</taxon>
        <taxon>Actinomycetes</taxon>
        <taxon>Micrococcales</taxon>
        <taxon>Microbacteriaceae</taxon>
        <taxon>Microterricola</taxon>
    </lineage>
</organism>
<evidence type="ECO:0000313" key="4">
    <source>
        <dbReference type="Proteomes" id="UP000237755"/>
    </source>
</evidence>
<dbReference type="NCBIfam" id="TIGR00026">
    <property type="entry name" value="hi_GC_TIGR00026"/>
    <property type="match status" value="1"/>
</dbReference>
<dbReference type="InterPro" id="IPR004378">
    <property type="entry name" value="F420H2_quin_Rdtase"/>
</dbReference>
<name>A0ABX5B199_9MICO</name>
<evidence type="ECO:0000256" key="1">
    <source>
        <dbReference type="ARBA" id="ARBA00008710"/>
    </source>
</evidence>
<protein>
    <submittedName>
        <fullName evidence="3">Cell entry protein</fullName>
    </submittedName>
</protein>
<dbReference type="EMBL" id="MPZN01000003">
    <property type="protein sequence ID" value="PPL20319.1"/>
    <property type="molecule type" value="Genomic_DNA"/>
</dbReference>
<dbReference type="Gene3D" id="2.30.110.10">
    <property type="entry name" value="Electron Transport, Fmn-binding Protein, Chain A"/>
    <property type="match status" value="1"/>
</dbReference>
<evidence type="ECO:0000256" key="2">
    <source>
        <dbReference type="ARBA" id="ARBA00049106"/>
    </source>
</evidence>
<evidence type="ECO:0000313" key="3">
    <source>
        <dbReference type="EMBL" id="PPL20319.1"/>
    </source>
</evidence>
<dbReference type="RefSeq" id="WP_104474118.1">
    <property type="nucleotide sequence ID" value="NZ_MPZN01000003.1"/>
</dbReference>
<comment type="catalytic activity">
    <reaction evidence="2">
        <text>oxidized coenzyme F420-(gamma-L-Glu)(n) + a quinol + H(+) = reduced coenzyme F420-(gamma-L-Glu)(n) + a quinone</text>
        <dbReference type="Rhea" id="RHEA:39663"/>
        <dbReference type="Rhea" id="RHEA-COMP:12939"/>
        <dbReference type="Rhea" id="RHEA-COMP:14378"/>
        <dbReference type="ChEBI" id="CHEBI:15378"/>
        <dbReference type="ChEBI" id="CHEBI:24646"/>
        <dbReference type="ChEBI" id="CHEBI:132124"/>
        <dbReference type="ChEBI" id="CHEBI:133980"/>
        <dbReference type="ChEBI" id="CHEBI:139511"/>
    </reaction>
</comment>
<keyword evidence="4" id="KW-1185">Reference proteome</keyword>
<accession>A0ABX5B199</accession>
<comment type="caution">
    <text evidence="3">The sequence shown here is derived from an EMBL/GenBank/DDBJ whole genome shotgun (WGS) entry which is preliminary data.</text>
</comment>
<dbReference type="Proteomes" id="UP000237755">
    <property type="component" value="Unassembled WGS sequence"/>
</dbReference>
<dbReference type="InterPro" id="IPR012349">
    <property type="entry name" value="Split_barrel_FMN-bd"/>
</dbReference>
<sequence>MSERPQNWTQMIIDEFRANNGTVTTAGFGRRLVLLHQRGAQTGVERITPVTGIRSDENTWLVAASQSGSSKNPHWYYNLRAHPDVMIETPDAGIVPVRARELPRAERDAAWPLFVAANPAFAEYENRTSRVIPVFSLTRRRGA</sequence>
<proteinExistence type="inferred from homology"/>
<dbReference type="PANTHER" id="PTHR39428:SF1">
    <property type="entry name" value="F420H(2)-DEPENDENT QUINONE REDUCTASE RV1261C"/>
    <property type="match status" value="1"/>
</dbReference>
<gene>
    <name evidence="3" type="ORF">GY24_01895</name>
</gene>
<reference evidence="3 4" key="1">
    <citation type="journal article" date="2008" name="Int. J. Syst. Evol. Microbiol.">
        <title>Leifsonia pindariensis sp. nov., isolated from the Pindari glacier of the Indian Himalayas, and emended description of the genus Leifsonia.</title>
        <authorList>
            <person name="Reddy G.S."/>
            <person name="Prabagaran S.R."/>
            <person name="Shivaji S."/>
        </authorList>
    </citation>
    <scope>NUCLEOTIDE SEQUENCE [LARGE SCALE GENOMIC DNA]</scope>
    <source>
        <strain evidence="3 4">PON 10</strain>
    </source>
</reference>
<dbReference type="Pfam" id="PF04075">
    <property type="entry name" value="F420H2_quin_red"/>
    <property type="match status" value="1"/>
</dbReference>
<dbReference type="PANTHER" id="PTHR39428">
    <property type="entry name" value="F420H(2)-DEPENDENT QUINONE REDUCTASE RV1261C"/>
    <property type="match status" value="1"/>
</dbReference>